<keyword evidence="1" id="KW-0812">Transmembrane</keyword>
<gene>
    <name evidence="2" type="ORF">NK125_09445</name>
</gene>
<sequence length="115" mass="12919">MFTRKSKKEKKLVRTKFGQEKIGHARGGLKSMILAVLVLVMLLLLLLAAFMNEGRISLYAGLLCIVMGYMDIKGIYYGVLGFKERNKRYFWCKAGIGANSGILLCLVLLFIRGLI</sequence>
<organism evidence="2 3">
    <name type="scientific">Aequitasia blattaphilus</name>
    <dbReference type="NCBI Taxonomy" id="2949332"/>
    <lineage>
        <taxon>Bacteria</taxon>
        <taxon>Bacillati</taxon>
        <taxon>Bacillota</taxon>
        <taxon>Clostridia</taxon>
        <taxon>Lachnospirales</taxon>
        <taxon>Lachnospiraceae</taxon>
        <taxon>Aequitasia</taxon>
    </lineage>
</organism>
<keyword evidence="3" id="KW-1185">Reference proteome</keyword>
<reference evidence="2 3" key="1">
    <citation type="journal article" date="2022" name="Genome Biol. Evol.">
        <title>Host diet, physiology and behaviors set the stage for Lachnospiraceae cladogenesis.</title>
        <authorList>
            <person name="Vera-Ponce De Leon A."/>
            <person name="Schneider M."/>
            <person name="Jahnes B.C."/>
            <person name="Sadowski V."/>
            <person name="Camuy-Velez L.A."/>
            <person name="Duan J."/>
            <person name="Sabree Z.L."/>
        </authorList>
    </citation>
    <scope>NUCLEOTIDE SEQUENCE [LARGE SCALE GENOMIC DNA]</scope>
    <source>
        <strain evidence="2 3">PAL113</strain>
    </source>
</reference>
<evidence type="ECO:0000256" key="1">
    <source>
        <dbReference type="SAM" id="Phobius"/>
    </source>
</evidence>
<dbReference type="EMBL" id="JAMZFW010000012">
    <property type="protein sequence ID" value="MCP1102638.1"/>
    <property type="molecule type" value="Genomic_DNA"/>
</dbReference>
<name>A0ABT1E9Z0_9FIRM</name>
<feature type="transmembrane region" description="Helical" evidence="1">
    <location>
        <begin position="90"/>
        <end position="111"/>
    </location>
</feature>
<proteinExistence type="predicted"/>
<dbReference type="InterPro" id="IPR046140">
    <property type="entry name" value="DUF6142"/>
</dbReference>
<dbReference type="RefSeq" id="WP_262066423.1">
    <property type="nucleotide sequence ID" value="NZ_JAMXOD010000012.1"/>
</dbReference>
<protein>
    <submittedName>
        <fullName evidence="2">DUF6142 family protein</fullName>
    </submittedName>
</protein>
<keyword evidence="1" id="KW-0472">Membrane</keyword>
<evidence type="ECO:0000313" key="3">
    <source>
        <dbReference type="Proteomes" id="UP001523566"/>
    </source>
</evidence>
<keyword evidence="1" id="KW-1133">Transmembrane helix</keyword>
<dbReference type="Pfam" id="PF19639">
    <property type="entry name" value="DUF6142"/>
    <property type="match status" value="1"/>
</dbReference>
<accession>A0ABT1E9Z0</accession>
<comment type="caution">
    <text evidence="2">The sequence shown here is derived from an EMBL/GenBank/DDBJ whole genome shotgun (WGS) entry which is preliminary data.</text>
</comment>
<evidence type="ECO:0000313" key="2">
    <source>
        <dbReference type="EMBL" id="MCP1102638.1"/>
    </source>
</evidence>
<feature type="transmembrane region" description="Helical" evidence="1">
    <location>
        <begin position="31"/>
        <end position="50"/>
    </location>
</feature>
<feature type="transmembrane region" description="Helical" evidence="1">
    <location>
        <begin position="56"/>
        <end position="78"/>
    </location>
</feature>
<dbReference type="Proteomes" id="UP001523566">
    <property type="component" value="Unassembled WGS sequence"/>
</dbReference>